<feature type="chain" id="PRO_5045440069" evidence="2">
    <location>
        <begin position="24"/>
        <end position="221"/>
    </location>
</feature>
<keyword evidence="2" id="KW-0732">Signal</keyword>
<dbReference type="EMBL" id="BPRA01000014">
    <property type="protein sequence ID" value="GJE56426.1"/>
    <property type="molecule type" value="Genomic_DNA"/>
</dbReference>
<feature type="signal peptide" evidence="2">
    <location>
        <begin position="1"/>
        <end position="23"/>
    </location>
</feature>
<evidence type="ECO:0000313" key="4">
    <source>
        <dbReference type="Proteomes" id="UP001055101"/>
    </source>
</evidence>
<name>A0ABQ4TN66_9HYPH</name>
<evidence type="ECO:0000313" key="3">
    <source>
        <dbReference type="EMBL" id="GJE56426.1"/>
    </source>
</evidence>
<dbReference type="Proteomes" id="UP001055101">
    <property type="component" value="Unassembled WGS sequence"/>
</dbReference>
<organism evidence="3 4">
    <name type="scientific">Methylobacterium thuringiense</name>
    <dbReference type="NCBI Taxonomy" id="1003091"/>
    <lineage>
        <taxon>Bacteria</taxon>
        <taxon>Pseudomonadati</taxon>
        <taxon>Pseudomonadota</taxon>
        <taxon>Alphaproteobacteria</taxon>
        <taxon>Hyphomicrobiales</taxon>
        <taxon>Methylobacteriaceae</taxon>
        <taxon>Methylobacterium</taxon>
    </lineage>
</organism>
<gene>
    <name evidence="3" type="ORF">EKPJFOCH_2930</name>
</gene>
<comment type="caution">
    <text evidence="3">The sequence shown here is derived from an EMBL/GenBank/DDBJ whole genome shotgun (WGS) entry which is preliminary data.</text>
</comment>
<keyword evidence="4" id="KW-1185">Reference proteome</keyword>
<evidence type="ECO:0000256" key="1">
    <source>
        <dbReference type="SAM" id="MobiDB-lite"/>
    </source>
</evidence>
<dbReference type="RefSeq" id="WP_238232284.1">
    <property type="nucleotide sequence ID" value="NZ_BPRA01000014.1"/>
</dbReference>
<sequence>MRKRGQAAASLALALTGIGAAQAESGSFFKNMFGGVGTSSGGEVPSLSGPKLQDPEEAYCPQIDVRDGGAAMQAFAGAAGDNSRLRHQLTFGQMSRECTVRAGGAVGVRVGVQVRALLGPAGAPGTFEAPLTVSLKYNDRVVASQTRRVAIAIPAGAAQGQTSVVADELLVPADMAVGYDIEVALAGTPPRPKAPARSAARRAKPVPAEAAAPGETPAAAQ</sequence>
<reference evidence="3" key="1">
    <citation type="journal article" date="2021" name="Front. Microbiol.">
        <title>Comprehensive Comparative Genomics and Phenotyping of Methylobacterium Species.</title>
        <authorList>
            <person name="Alessa O."/>
            <person name="Ogura Y."/>
            <person name="Fujitani Y."/>
            <person name="Takami H."/>
            <person name="Hayashi T."/>
            <person name="Sahin N."/>
            <person name="Tani A."/>
        </authorList>
    </citation>
    <scope>NUCLEOTIDE SEQUENCE</scope>
    <source>
        <strain evidence="3">DSM 23674</strain>
    </source>
</reference>
<evidence type="ECO:0000256" key="2">
    <source>
        <dbReference type="SAM" id="SignalP"/>
    </source>
</evidence>
<protein>
    <submittedName>
        <fullName evidence="3">Uncharacterized protein</fullName>
    </submittedName>
</protein>
<feature type="compositionally biased region" description="Low complexity" evidence="1">
    <location>
        <begin position="205"/>
        <end position="221"/>
    </location>
</feature>
<feature type="region of interest" description="Disordered" evidence="1">
    <location>
        <begin position="186"/>
        <end position="221"/>
    </location>
</feature>
<proteinExistence type="predicted"/>
<accession>A0ABQ4TN66</accession>
<reference evidence="3" key="2">
    <citation type="submission" date="2021-08" db="EMBL/GenBank/DDBJ databases">
        <authorList>
            <person name="Tani A."/>
            <person name="Ola A."/>
            <person name="Ogura Y."/>
            <person name="Katsura K."/>
            <person name="Hayashi T."/>
        </authorList>
    </citation>
    <scope>NUCLEOTIDE SEQUENCE</scope>
    <source>
        <strain evidence="3">DSM 23674</strain>
    </source>
</reference>